<dbReference type="InterPro" id="IPR035895">
    <property type="entry name" value="HPr-like_sf"/>
</dbReference>
<evidence type="ECO:0000256" key="4">
    <source>
        <dbReference type="ARBA" id="ARBA00022490"/>
    </source>
</evidence>
<evidence type="ECO:0000313" key="8">
    <source>
        <dbReference type="Proteomes" id="UP000052015"/>
    </source>
</evidence>
<keyword evidence="4" id="KW-0963">Cytoplasm</keyword>
<dbReference type="NCBIfam" id="TIGR01003">
    <property type="entry name" value="PTS_HPr_family"/>
    <property type="match status" value="1"/>
</dbReference>
<gene>
    <name evidence="7" type="primary">ptsH_2</name>
    <name evidence="7" type="ORF">ABG79_01995</name>
</gene>
<evidence type="ECO:0000259" key="6">
    <source>
        <dbReference type="PROSITE" id="PS51350"/>
    </source>
</evidence>
<dbReference type="RefSeq" id="WP_057979311.1">
    <property type="nucleotide sequence ID" value="NZ_LKHP01000014.1"/>
</dbReference>
<accession>A0A0R3JT32</accession>
<dbReference type="SUPFAM" id="SSF55594">
    <property type="entry name" value="HPr-like"/>
    <property type="match status" value="1"/>
</dbReference>
<protein>
    <recommendedName>
        <fullName evidence="3">Phosphocarrier protein HPr</fullName>
    </recommendedName>
</protein>
<dbReference type="PANTHER" id="PTHR33705">
    <property type="entry name" value="PHOSPHOCARRIER PROTEIN HPR"/>
    <property type="match status" value="1"/>
</dbReference>
<dbReference type="GO" id="GO:0009401">
    <property type="term" value="P:phosphoenolpyruvate-dependent sugar phosphotransferase system"/>
    <property type="evidence" value="ECO:0007669"/>
    <property type="project" value="UniProtKB-KW"/>
</dbReference>
<keyword evidence="5" id="KW-0598">Phosphotransferase system</keyword>
<dbReference type="Gene3D" id="3.30.1340.10">
    <property type="entry name" value="HPr-like"/>
    <property type="match status" value="1"/>
</dbReference>
<organism evidence="7 8">
    <name type="scientific">Caloramator mitchellensis</name>
    <dbReference type="NCBI Taxonomy" id="908809"/>
    <lineage>
        <taxon>Bacteria</taxon>
        <taxon>Bacillati</taxon>
        <taxon>Bacillota</taxon>
        <taxon>Clostridia</taxon>
        <taxon>Eubacteriales</taxon>
        <taxon>Clostridiaceae</taxon>
        <taxon>Caloramator</taxon>
    </lineage>
</organism>
<reference evidence="7 8" key="1">
    <citation type="submission" date="2015-09" db="EMBL/GenBank/DDBJ databases">
        <title>Draft genome sequence of a Caloramator mitchellensis, a moderate thermophile from the Great Artesian Basin of Australia.</title>
        <authorList>
            <person name="Patel B.K."/>
        </authorList>
    </citation>
    <scope>NUCLEOTIDE SEQUENCE [LARGE SCALE GENOMIC DNA]</scope>
    <source>
        <strain evidence="7 8">VF08</strain>
    </source>
</reference>
<evidence type="ECO:0000256" key="1">
    <source>
        <dbReference type="ARBA" id="ARBA00003681"/>
    </source>
</evidence>
<dbReference type="InterPro" id="IPR002114">
    <property type="entry name" value="PTS_HPr_Ser_P_site"/>
</dbReference>
<dbReference type="STRING" id="908809.ABG79_01995"/>
<comment type="caution">
    <text evidence="7">The sequence shown here is derived from an EMBL/GenBank/DDBJ whole genome shotgun (WGS) entry which is preliminary data.</text>
</comment>
<evidence type="ECO:0000313" key="7">
    <source>
        <dbReference type="EMBL" id="KRQ86154.1"/>
    </source>
</evidence>
<name>A0A0R3JT32_CALMK</name>
<dbReference type="CDD" id="cd00367">
    <property type="entry name" value="PTS-HPr_like"/>
    <property type="match status" value="1"/>
</dbReference>
<dbReference type="AlphaFoldDB" id="A0A0R3JT32"/>
<dbReference type="PROSITE" id="PS00369">
    <property type="entry name" value="PTS_HPR_HIS"/>
    <property type="match status" value="1"/>
</dbReference>
<proteinExistence type="predicted"/>
<evidence type="ECO:0000256" key="5">
    <source>
        <dbReference type="ARBA" id="ARBA00022683"/>
    </source>
</evidence>
<comment type="function">
    <text evidence="1">General (non sugar-specific) component of the phosphoenolpyruvate-dependent sugar phosphotransferase system (sugar PTS). This major carbohydrate active-transport system catalyzes the phosphorylation of incoming sugar substrates concomitantly with their translocation across the cell membrane. The phosphoryl group from phosphoenolpyruvate (PEP) is transferred to the phosphoryl carrier protein HPr by enzyme I. Phospho-HPr then transfers it to the PTS EIIA domain.</text>
</comment>
<dbReference type="GO" id="GO:0016740">
    <property type="term" value="F:transferase activity"/>
    <property type="evidence" value="ECO:0007669"/>
    <property type="project" value="UniProtKB-KW"/>
</dbReference>
<dbReference type="InterPro" id="IPR000032">
    <property type="entry name" value="HPr-like"/>
</dbReference>
<keyword evidence="7" id="KW-0808">Transferase</keyword>
<dbReference type="PANTHER" id="PTHR33705:SF2">
    <property type="entry name" value="PHOSPHOCARRIER PROTEIN NPR"/>
    <property type="match status" value="1"/>
</dbReference>
<sequence>MVERKFIIDNPTGLHARPASMLVKEANKYKSDITITKNEKIANAKSILNVLALGVAKGDEIIIKAIGDDEDDAINSIVNLISTFTE</sequence>
<evidence type="ECO:0000256" key="2">
    <source>
        <dbReference type="ARBA" id="ARBA00004496"/>
    </source>
</evidence>
<dbReference type="GO" id="GO:0005737">
    <property type="term" value="C:cytoplasm"/>
    <property type="evidence" value="ECO:0007669"/>
    <property type="project" value="UniProtKB-SubCell"/>
</dbReference>
<dbReference type="InterPro" id="IPR050399">
    <property type="entry name" value="HPr"/>
</dbReference>
<dbReference type="OrthoDB" id="9809047at2"/>
<dbReference type="Pfam" id="PF00381">
    <property type="entry name" value="PTS-HPr"/>
    <property type="match status" value="1"/>
</dbReference>
<comment type="subcellular location">
    <subcellularLocation>
        <location evidence="2">Cytoplasm</location>
    </subcellularLocation>
</comment>
<dbReference type="PRINTS" id="PR00107">
    <property type="entry name" value="PHOSPHOCPHPR"/>
</dbReference>
<feature type="domain" description="HPr" evidence="6">
    <location>
        <begin position="1"/>
        <end position="86"/>
    </location>
</feature>
<dbReference type="PROSITE" id="PS00589">
    <property type="entry name" value="PTS_HPR_SER"/>
    <property type="match status" value="1"/>
</dbReference>
<keyword evidence="8" id="KW-1185">Reference proteome</keyword>
<dbReference type="Proteomes" id="UP000052015">
    <property type="component" value="Unassembled WGS sequence"/>
</dbReference>
<dbReference type="EMBL" id="LKHP01000014">
    <property type="protein sequence ID" value="KRQ86154.1"/>
    <property type="molecule type" value="Genomic_DNA"/>
</dbReference>
<evidence type="ECO:0000256" key="3">
    <source>
        <dbReference type="ARBA" id="ARBA00020422"/>
    </source>
</evidence>
<dbReference type="InterPro" id="IPR001020">
    <property type="entry name" value="PTS_HPr_His_P_site"/>
</dbReference>
<dbReference type="PROSITE" id="PS51350">
    <property type="entry name" value="PTS_HPR_DOM"/>
    <property type="match status" value="1"/>
</dbReference>